<dbReference type="SUPFAM" id="SSF52540">
    <property type="entry name" value="P-loop containing nucleoside triphosphate hydrolases"/>
    <property type="match status" value="1"/>
</dbReference>
<protein>
    <recommendedName>
        <fullName evidence="4">Protein ImuA</fullName>
    </recommendedName>
</protein>
<dbReference type="EMBL" id="JANHAX010000008">
    <property type="protein sequence ID" value="MDQ2092228.1"/>
    <property type="molecule type" value="Genomic_DNA"/>
</dbReference>
<comment type="caution">
    <text evidence="2">The sequence shown here is derived from an EMBL/GenBank/DDBJ whole genome shotgun (WGS) entry which is preliminary data.</text>
</comment>
<dbReference type="AlphaFoldDB" id="A0AAE3WGR5"/>
<evidence type="ECO:0000313" key="2">
    <source>
        <dbReference type="EMBL" id="MDQ2092228.1"/>
    </source>
</evidence>
<sequence length="211" mass="22995">MTLHAHPLLSRRPHRDTPGLALTPDNAPDITLAPARLHEACGAARRSFAAWLAARTEGPVFWISLKWEPAQLNPEGLADIAQPGRFTFIAPERPIDILWCMEESLRTGLVPLVVADLPKPPGLTPIRRLHLAAETGAQEGPVAPLGLILTPGDGGAPGVESRWRMQPAHTAEARAWTLTRLRARTAPVKHWQITPGKRGFQATPPALTRDH</sequence>
<dbReference type="Gene3D" id="3.40.50.300">
    <property type="entry name" value="P-loop containing nucleotide triphosphate hydrolases"/>
    <property type="match status" value="1"/>
</dbReference>
<name>A0AAE3WGR5_9RHOB</name>
<reference evidence="2" key="2">
    <citation type="submission" date="2023-02" db="EMBL/GenBank/DDBJ databases">
        <title>'Rhodoalgimonas zhirmunskyi' gen. nov., isolated from a red alga.</title>
        <authorList>
            <person name="Nedashkovskaya O.I."/>
            <person name="Otstavnykh N.Y."/>
            <person name="Bystritskaya E.P."/>
            <person name="Balabanova L.A."/>
            <person name="Isaeva M.P."/>
        </authorList>
    </citation>
    <scope>NUCLEOTIDE SEQUENCE</scope>
    <source>
        <strain evidence="2">KCTC 52189</strain>
    </source>
</reference>
<dbReference type="RefSeq" id="WP_306737539.1">
    <property type="nucleotide sequence ID" value="NZ_JANHAX010000008.1"/>
</dbReference>
<evidence type="ECO:0000313" key="3">
    <source>
        <dbReference type="Proteomes" id="UP001226762"/>
    </source>
</evidence>
<keyword evidence="3" id="KW-1185">Reference proteome</keyword>
<evidence type="ECO:0000256" key="1">
    <source>
        <dbReference type="SAM" id="MobiDB-lite"/>
    </source>
</evidence>
<dbReference type="Proteomes" id="UP001226762">
    <property type="component" value="Unassembled WGS sequence"/>
</dbReference>
<accession>A0AAE3WGR5</accession>
<dbReference type="InterPro" id="IPR027417">
    <property type="entry name" value="P-loop_NTPase"/>
</dbReference>
<proteinExistence type="predicted"/>
<gene>
    <name evidence="2" type="ORF">NO357_20175</name>
</gene>
<feature type="region of interest" description="Disordered" evidence="1">
    <location>
        <begin position="1"/>
        <end position="21"/>
    </location>
</feature>
<reference evidence="2" key="1">
    <citation type="submission" date="2022-07" db="EMBL/GenBank/DDBJ databases">
        <authorList>
            <person name="Otstavnykh N."/>
            <person name="Isaeva M."/>
            <person name="Bystritskaya E."/>
        </authorList>
    </citation>
    <scope>NUCLEOTIDE SEQUENCE</scope>
    <source>
        <strain evidence="2">KCTC 52189</strain>
    </source>
</reference>
<organism evidence="2 3">
    <name type="scientific">Marimonas arenosa</name>
    <dbReference type="NCBI Taxonomy" id="1795305"/>
    <lineage>
        <taxon>Bacteria</taxon>
        <taxon>Pseudomonadati</taxon>
        <taxon>Pseudomonadota</taxon>
        <taxon>Alphaproteobacteria</taxon>
        <taxon>Rhodobacterales</taxon>
        <taxon>Paracoccaceae</taxon>
        <taxon>Marimonas</taxon>
    </lineage>
</organism>
<evidence type="ECO:0008006" key="4">
    <source>
        <dbReference type="Google" id="ProtNLM"/>
    </source>
</evidence>